<reference evidence="6 7" key="1">
    <citation type="submission" date="2017-06" db="EMBL/GenBank/DDBJ databases">
        <title>Novel microbial phyla capable of carbon fixation and sulfur reduction in deep-sea sediments.</title>
        <authorList>
            <person name="Huang J."/>
            <person name="Baker B."/>
            <person name="Wang Y."/>
        </authorList>
    </citation>
    <scope>NUCLEOTIDE SEQUENCE [LARGE SCALE GENOMIC DNA]</scope>
    <source>
        <strain evidence="6">B3_LCP</strain>
    </source>
</reference>
<dbReference type="Gene3D" id="3.40.50.720">
    <property type="entry name" value="NAD(P)-binding Rossmann-like Domain"/>
    <property type="match status" value="1"/>
</dbReference>
<dbReference type="SUPFAM" id="SSF56059">
    <property type="entry name" value="Glutathione synthetase ATP-binding domain-like"/>
    <property type="match status" value="1"/>
</dbReference>
<dbReference type="GO" id="GO:0046872">
    <property type="term" value="F:metal ion binding"/>
    <property type="evidence" value="ECO:0007669"/>
    <property type="project" value="InterPro"/>
</dbReference>
<gene>
    <name evidence="6" type="ORF">CEE37_02795</name>
</gene>
<dbReference type="Proteomes" id="UP000319619">
    <property type="component" value="Unassembled WGS sequence"/>
</dbReference>
<protein>
    <submittedName>
        <fullName evidence="6">Acyl-CoA synthetase</fullName>
    </submittedName>
</protein>
<dbReference type="EMBL" id="NJBN01000002">
    <property type="protein sequence ID" value="TKJ41506.1"/>
    <property type="molecule type" value="Genomic_DNA"/>
</dbReference>
<dbReference type="InterPro" id="IPR032875">
    <property type="entry name" value="Succ_CoA_lig_flav_dom"/>
</dbReference>
<organism evidence="6 7">
    <name type="scientific">candidate division LCP-89 bacterium B3_LCP</name>
    <dbReference type="NCBI Taxonomy" id="2012998"/>
    <lineage>
        <taxon>Bacteria</taxon>
        <taxon>Pseudomonadati</taxon>
        <taxon>Bacteria division LCP-89</taxon>
    </lineage>
</organism>
<dbReference type="InterPro" id="IPR016102">
    <property type="entry name" value="Succinyl-CoA_synth-like"/>
</dbReference>
<evidence type="ECO:0000256" key="2">
    <source>
        <dbReference type="ARBA" id="ARBA00022741"/>
    </source>
</evidence>
<evidence type="ECO:0000259" key="5">
    <source>
        <dbReference type="PROSITE" id="PS50975"/>
    </source>
</evidence>
<dbReference type="InterPro" id="IPR003781">
    <property type="entry name" value="CoA-bd"/>
</dbReference>
<dbReference type="Pfam" id="PF13549">
    <property type="entry name" value="ATP-grasp_5"/>
    <property type="match status" value="1"/>
</dbReference>
<dbReference type="Gene3D" id="3.40.50.261">
    <property type="entry name" value="Succinyl-CoA synthetase domains"/>
    <property type="match status" value="2"/>
</dbReference>
<evidence type="ECO:0000313" key="6">
    <source>
        <dbReference type="EMBL" id="TKJ41506.1"/>
    </source>
</evidence>
<comment type="caution">
    <text evidence="6">The sequence shown here is derived from an EMBL/GenBank/DDBJ whole genome shotgun (WGS) entry which is preliminary data.</text>
</comment>
<name>A0A532V2R9_UNCL8</name>
<sequence length="723" mass="79049">MVNKGSEDASTLDPIFRPRSIAVIGASRKKGSIGRNILHNLIEFEFNGPVFPINPQANVIHSIKCYPSLQDVPDEVDLAIIVVPKSLANKAVEDCGKKGVKGIIMITAGFKEVGGDGLEREREIGKILKKYQMRMVGPNCMGVINTHPDFNLDATFAPSFPAVGNIGFLSQSGALGAAILEHANELNLGISQFVSVGNKLDISGNDIVHYWAQDEQTKVILLYLESFGNPRVFTQLAREIVKKKPIICVKSGRTRAGAKAASSHTGALAGMDVGTHALFEQCGVLRVNTVEELFDLAQAFSRQPIPKGKRVAILTNAGGPGIMATDATVSVGLEMAKFSKDTVSKLREFLSTEASFSNPLDMIASANEEGYFKSLKILLADEGVDAAIVIFVHPVYIDAIGIASSIIKASKTQKKKPVLCVFMGRKNEASGIEELQKAGLPTYLYPESAAIAIAAMEKYHKIKTRKKGKVVTFKDVSPETAEKIFKKVQRDGREMLTDLEVNRVLAAYNIPMPPFTLVKSLEDAVRFTEQKNYPVVLKVISPDVVHKSDVGGVIVDLRDEAELVRGYMKLRENLAKLDPPLEDYEILIQEMVKGGKELILGMTYDPSFGPLIMCGLGGIYVEILKDVNFRIHPITDLDAKEMLENLKGIKLLKGVRGEKGVDLKAVMETLQRLSQLIGDFPVIKEMDMNPFMAFADRKKCMALDARMSIQPAEIEELTGKGTS</sequence>
<dbReference type="Pfam" id="PF13380">
    <property type="entry name" value="CoA_binding_2"/>
    <property type="match status" value="1"/>
</dbReference>
<dbReference type="GO" id="GO:0005524">
    <property type="term" value="F:ATP binding"/>
    <property type="evidence" value="ECO:0007669"/>
    <property type="project" value="UniProtKB-UniRule"/>
</dbReference>
<dbReference type="SMART" id="SM00881">
    <property type="entry name" value="CoA_binding"/>
    <property type="match status" value="1"/>
</dbReference>
<evidence type="ECO:0000313" key="7">
    <source>
        <dbReference type="Proteomes" id="UP000319619"/>
    </source>
</evidence>
<keyword evidence="2 4" id="KW-0547">Nucleotide-binding</keyword>
<keyword evidence="1" id="KW-0436">Ligase</keyword>
<dbReference type="InterPro" id="IPR051538">
    <property type="entry name" value="Acyl-CoA_Synth/Transferase"/>
</dbReference>
<dbReference type="InterPro" id="IPR043938">
    <property type="entry name" value="Ligase_CoA_dom"/>
</dbReference>
<dbReference type="PANTHER" id="PTHR43334">
    <property type="entry name" value="ACETATE--COA LIGASE [ADP-FORMING]"/>
    <property type="match status" value="1"/>
</dbReference>
<dbReference type="InterPro" id="IPR011761">
    <property type="entry name" value="ATP-grasp"/>
</dbReference>
<accession>A0A532V2R9</accession>
<dbReference type="Pfam" id="PF19045">
    <property type="entry name" value="Ligase_CoA_2"/>
    <property type="match status" value="1"/>
</dbReference>
<dbReference type="PROSITE" id="PS50975">
    <property type="entry name" value="ATP_GRASP"/>
    <property type="match status" value="1"/>
</dbReference>
<keyword evidence="3 4" id="KW-0067">ATP-binding</keyword>
<dbReference type="PANTHER" id="PTHR43334:SF1">
    <property type="entry name" value="3-HYDROXYPROPIONATE--COA LIGASE [ADP-FORMING]"/>
    <property type="match status" value="1"/>
</dbReference>
<evidence type="ECO:0000256" key="4">
    <source>
        <dbReference type="PROSITE-ProRule" id="PRU00409"/>
    </source>
</evidence>
<dbReference type="SUPFAM" id="SSF52210">
    <property type="entry name" value="Succinyl-CoA synthetase domains"/>
    <property type="match status" value="2"/>
</dbReference>
<dbReference type="Gene3D" id="3.30.470.20">
    <property type="entry name" value="ATP-grasp fold, B domain"/>
    <property type="match status" value="1"/>
</dbReference>
<dbReference type="AlphaFoldDB" id="A0A532V2R9"/>
<evidence type="ECO:0000256" key="3">
    <source>
        <dbReference type="ARBA" id="ARBA00022840"/>
    </source>
</evidence>
<feature type="domain" description="ATP-grasp" evidence="5">
    <location>
        <begin position="502"/>
        <end position="538"/>
    </location>
</feature>
<dbReference type="Pfam" id="PF13607">
    <property type="entry name" value="Succ_CoA_lig"/>
    <property type="match status" value="1"/>
</dbReference>
<dbReference type="InterPro" id="IPR013815">
    <property type="entry name" value="ATP_grasp_subdomain_1"/>
</dbReference>
<proteinExistence type="predicted"/>
<dbReference type="Gene3D" id="3.30.1490.20">
    <property type="entry name" value="ATP-grasp fold, A domain"/>
    <property type="match status" value="1"/>
</dbReference>
<evidence type="ECO:0000256" key="1">
    <source>
        <dbReference type="ARBA" id="ARBA00022598"/>
    </source>
</evidence>
<dbReference type="GO" id="GO:0043758">
    <property type="term" value="F:acetate-CoA ligase (ADP-forming) activity"/>
    <property type="evidence" value="ECO:0007669"/>
    <property type="project" value="InterPro"/>
</dbReference>
<dbReference type="InterPro" id="IPR036291">
    <property type="entry name" value="NAD(P)-bd_dom_sf"/>
</dbReference>
<dbReference type="SUPFAM" id="SSF51735">
    <property type="entry name" value="NAD(P)-binding Rossmann-fold domains"/>
    <property type="match status" value="1"/>
</dbReference>